<dbReference type="InterPro" id="IPR010621">
    <property type="entry name" value="DUF1214"/>
</dbReference>
<dbReference type="InterPro" id="IPR037049">
    <property type="entry name" value="DUF1214_C_sf"/>
</dbReference>
<feature type="compositionally biased region" description="Low complexity" evidence="1">
    <location>
        <begin position="423"/>
        <end position="455"/>
    </location>
</feature>
<evidence type="ECO:0000259" key="2">
    <source>
        <dbReference type="Pfam" id="PF06742"/>
    </source>
</evidence>
<feature type="domain" description="DUF1214" evidence="2">
    <location>
        <begin position="515"/>
        <end position="543"/>
    </location>
</feature>
<dbReference type="EMBL" id="CP098242">
    <property type="protein sequence ID" value="WAW09471.1"/>
    <property type="molecule type" value="Genomic_DNA"/>
</dbReference>
<organism evidence="4 5">
    <name type="scientific">Oxalobacter vibrioformis</name>
    <dbReference type="NCBI Taxonomy" id="933080"/>
    <lineage>
        <taxon>Bacteria</taxon>
        <taxon>Pseudomonadati</taxon>
        <taxon>Pseudomonadota</taxon>
        <taxon>Betaproteobacteria</taxon>
        <taxon>Burkholderiales</taxon>
        <taxon>Oxalobacteraceae</taxon>
        <taxon>Oxalobacter</taxon>
    </lineage>
</organism>
<gene>
    <name evidence="4" type="ORF">NB640_09480</name>
</gene>
<feature type="region of interest" description="Disordered" evidence="1">
    <location>
        <begin position="564"/>
        <end position="698"/>
    </location>
</feature>
<name>A0A9E9LUM2_9BURK</name>
<evidence type="ECO:0000259" key="3">
    <source>
        <dbReference type="Pfam" id="PF06863"/>
    </source>
</evidence>
<feature type="domain" description="DUF1214" evidence="2">
    <location>
        <begin position="335"/>
        <end position="420"/>
    </location>
</feature>
<dbReference type="PANTHER" id="PTHR36509:SF2">
    <property type="entry name" value="BLL3101 PROTEIN"/>
    <property type="match status" value="1"/>
</dbReference>
<evidence type="ECO:0000256" key="1">
    <source>
        <dbReference type="SAM" id="MobiDB-lite"/>
    </source>
</evidence>
<feature type="compositionally biased region" description="Low complexity" evidence="1">
    <location>
        <begin position="597"/>
        <end position="685"/>
    </location>
</feature>
<feature type="compositionally biased region" description="Low complexity" evidence="1">
    <location>
        <begin position="565"/>
        <end position="590"/>
    </location>
</feature>
<feature type="region of interest" description="Disordered" evidence="1">
    <location>
        <begin position="412"/>
        <end position="455"/>
    </location>
</feature>
<dbReference type="PROSITE" id="PS51257">
    <property type="entry name" value="PROKAR_LIPOPROTEIN"/>
    <property type="match status" value="1"/>
</dbReference>
<dbReference type="Pfam" id="PF06742">
    <property type="entry name" value="DUF1214"/>
    <property type="match status" value="2"/>
</dbReference>
<feature type="domain" description="DUF1254" evidence="3">
    <location>
        <begin position="68"/>
        <end position="199"/>
    </location>
</feature>
<dbReference type="Gene3D" id="2.60.40.1610">
    <property type="entry name" value="Domain of unknown function DUF1254"/>
    <property type="match status" value="1"/>
</dbReference>
<dbReference type="Gene3D" id="2.60.120.600">
    <property type="entry name" value="Domain of unknown function DUF1214, C-terminal domain"/>
    <property type="match status" value="1"/>
</dbReference>
<dbReference type="SUPFAM" id="SSF160935">
    <property type="entry name" value="VPA0735-like"/>
    <property type="match status" value="2"/>
</dbReference>
<dbReference type="RefSeq" id="WP_269308468.1">
    <property type="nucleotide sequence ID" value="NZ_CP098242.1"/>
</dbReference>
<dbReference type="Pfam" id="PF06863">
    <property type="entry name" value="DUF1254"/>
    <property type="match status" value="1"/>
</dbReference>
<feature type="region of interest" description="Disordered" evidence="1">
    <location>
        <begin position="479"/>
        <end position="503"/>
    </location>
</feature>
<dbReference type="Gene3D" id="2.60.120.1600">
    <property type="match status" value="1"/>
</dbReference>
<protein>
    <submittedName>
        <fullName evidence="4">DUF1254 domain-containing protein</fullName>
    </submittedName>
</protein>
<dbReference type="KEGG" id="ovb:NB640_09480"/>
<evidence type="ECO:0000313" key="4">
    <source>
        <dbReference type="EMBL" id="WAW09471.1"/>
    </source>
</evidence>
<reference evidence="4" key="1">
    <citation type="journal article" date="2022" name="Front. Microbiol.">
        <title>New perspectives on an old grouping: The genomic and phenotypic variability of Oxalobacter formigenes and the implications for calcium oxalate stone prevention.</title>
        <authorList>
            <person name="Chmiel J.A."/>
            <person name="Carr C."/>
            <person name="Stuivenberg G.A."/>
            <person name="Venema R."/>
            <person name="Chanyi R.M."/>
            <person name="Al K.F."/>
            <person name="Giguere D."/>
            <person name="Say H."/>
            <person name="Akouris P.P."/>
            <person name="Dominguez Romero S.A."/>
            <person name="Kwong A."/>
            <person name="Tai V."/>
            <person name="Koval S.F."/>
            <person name="Razvi H."/>
            <person name="Bjazevic J."/>
            <person name="Burton J.P."/>
        </authorList>
    </citation>
    <scope>NUCLEOTIDE SEQUENCE</scope>
    <source>
        <strain evidence="4">WoOx3</strain>
    </source>
</reference>
<dbReference type="InterPro" id="IPR037050">
    <property type="entry name" value="DUF1254_sf"/>
</dbReference>
<sequence length="698" mass="72767">MKALKFLIGLTAALLLVSCDQKKDIPDAEVTAVAKEAYIYGYPMVKNYKEMYASAIDTQSPEYKKPLNELYMAARVDTPADQVKETASNDTPYGSVWLDLRREPLVLTVPAVEDSRYYSVQFTDLYAYNFDYVGTRIGGNKGGKFLIAGPDWKGEKPEGIDRVIQSDTQFAYGLVRIQLLNPEDMPTVAKIQDAFALVPLSQFSGAAAPAEVAPVNFPAYSDEKVITPEFFSYLNFVMQFAKAQVDEAELMKRFDKIGVGAGKSFSMEGMGENEKKALQSGIDGAIADLDAAVKGDLVKGADMHGTRADLKNNYLNRAYGAMVDPYGASPQEILSISYKLDSEFKVLNGANHYTIRFEKDKLPPANAFWSLTMYELPGQLLVDNPVKRYTVDSTMVSNMVTDPADGSVTIFIQKDSPGSEPMPKAAETAPKAADAAKTDTAPKATSAAPAAADAAKPLKIASPAPADAGKVTAAAPKAADTAKPAVNSAAEKKPAAADTAAKPAADAARKPAVAQPVGTLSANWLPAPEGDFYMVMRIYIPKEDALNGTWKEPAVMRFNTEEVPAEGAAAQPADAAKPADTPAADGAKPAEAQPSGTAPAAKPADAKAAAPATAPAEAAKPVATQPAASSTPAKPAAAATMPAATGTTPAAAPAATPATKPAATARAATTQPAAASSAAKPAATTGGQSGTAQPAPKP</sequence>
<dbReference type="Proteomes" id="UP001156215">
    <property type="component" value="Chromosome"/>
</dbReference>
<dbReference type="AlphaFoldDB" id="A0A9E9LUM2"/>
<dbReference type="InterPro" id="IPR010679">
    <property type="entry name" value="DUF1254"/>
</dbReference>
<accession>A0A9E9LUM2</accession>
<evidence type="ECO:0000313" key="5">
    <source>
        <dbReference type="Proteomes" id="UP001156215"/>
    </source>
</evidence>
<proteinExistence type="predicted"/>
<keyword evidence="5" id="KW-1185">Reference proteome</keyword>
<dbReference type="PANTHER" id="PTHR36509">
    <property type="entry name" value="BLL3101 PROTEIN"/>
    <property type="match status" value="1"/>
</dbReference>